<dbReference type="PANTHER" id="PTHR10942:SF0">
    <property type="entry name" value="LEISHMANOLYSIN-LIKE PEPTIDASE"/>
    <property type="match status" value="1"/>
</dbReference>
<keyword evidence="2 10" id="KW-0645">Protease</keyword>
<evidence type="ECO:0000256" key="7">
    <source>
        <dbReference type="ARBA" id="ARBA00039717"/>
    </source>
</evidence>
<keyword evidence="5 9" id="KW-0862">Zinc</keyword>
<dbReference type="FunFam" id="3.90.132.10:FF:000001">
    <property type="entry name" value="leishmanolysin-like peptidase isoform X2"/>
    <property type="match status" value="1"/>
</dbReference>
<dbReference type="EMBL" id="JASPKZ010002866">
    <property type="protein sequence ID" value="KAJ9594606.1"/>
    <property type="molecule type" value="Genomic_DNA"/>
</dbReference>
<name>A0AAD8A8S3_DIPPU</name>
<reference evidence="11" key="2">
    <citation type="submission" date="2023-05" db="EMBL/GenBank/DDBJ databases">
        <authorList>
            <person name="Fouks B."/>
        </authorList>
    </citation>
    <scope>NUCLEOTIDE SEQUENCE</scope>
    <source>
        <strain evidence="11">Stay&amp;Tobe</strain>
        <tissue evidence="11">Testes</tissue>
    </source>
</reference>
<comment type="similarity">
    <text evidence="1 10">Belongs to the peptidase M8 family.</text>
</comment>
<feature type="chain" id="PRO_5041774408" description="Leishmanolysin-like peptidase" evidence="10">
    <location>
        <begin position="24"/>
        <end position="495"/>
    </location>
</feature>
<keyword evidence="4 10" id="KW-0378">Hydrolase</keyword>
<dbReference type="Proteomes" id="UP001233999">
    <property type="component" value="Unassembled WGS sequence"/>
</dbReference>
<dbReference type="Gene3D" id="3.90.132.10">
    <property type="entry name" value="Leishmanolysin , domain 2"/>
    <property type="match status" value="1"/>
</dbReference>
<dbReference type="AlphaFoldDB" id="A0AAD8A8S3"/>
<evidence type="ECO:0000313" key="12">
    <source>
        <dbReference type="Proteomes" id="UP001233999"/>
    </source>
</evidence>
<evidence type="ECO:0000256" key="2">
    <source>
        <dbReference type="ARBA" id="ARBA00022670"/>
    </source>
</evidence>
<evidence type="ECO:0000256" key="1">
    <source>
        <dbReference type="ARBA" id="ARBA00005860"/>
    </source>
</evidence>
<feature type="non-terminal residue" evidence="11">
    <location>
        <position position="1"/>
    </location>
</feature>
<dbReference type="EC" id="3.4.24.-" evidence="10"/>
<dbReference type="GO" id="GO:0046872">
    <property type="term" value="F:metal ion binding"/>
    <property type="evidence" value="ECO:0007669"/>
    <property type="project" value="UniProtKB-KW"/>
</dbReference>
<evidence type="ECO:0000313" key="11">
    <source>
        <dbReference type="EMBL" id="KAJ9594606.1"/>
    </source>
</evidence>
<comment type="caution">
    <text evidence="11">The sequence shown here is derived from an EMBL/GenBank/DDBJ whole genome shotgun (WGS) entry which is preliminary data.</text>
</comment>
<organism evidence="11 12">
    <name type="scientific">Diploptera punctata</name>
    <name type="common">Pacific beetle cockroach</name>
    <dbReference type="NCBI Taxonomy" id="6984"/>
    <lineage>
        <taxon>Eukaryota</taxon>
        <taxon>Metazoa</taxon>
        <taxon>Ecdysozoa</taxon>
        <taxon>Arthropoda</taxon>
        <taxon>Hexapoda</taxon>
        <taxon>Insecta</taxon>
        <taxon>Pterygota</taxon>
        <taxon>Neoptera</taxon>
        <taxon>Polyneoptera</taxon>
        <taxon>Dictyoptera</taxon>
        <taxon>Blattodea</taxon>
        <taxon>Blaberoidea</taxon>
        <taxon>Blaberidae</taxon>
        <taxon>Diplopterinae</taxon>
        <taxon>Diploptera</taxon>
    </lineage>
</organism>
<dbReference type="SUPFAM" id="SSF55486">
    <property type="entry name" value="Metalloproteases ('zincins'), catalytic domain"/>
    <property type="match status" value="1"/>
</dbReference>
<feature type="active site" evidence="8">
    <location>
        <position position="196"/>
    </location>
</feature>
<feature type="binding site" evidence="9">
    <location>
        <position position="301"/>
    </location>
    <ligand>
        <name>Zn(2+)</name>
        <dbReference type="ChEBI" id="CHEBI:29105"/>
        <note>catalytic</note>
    </ligand>
</feature>
<evidence type="ECO:0000256" key="10">
    <source>
        <dbReference type="RuleBase" id="RU366077"/>
    </source>
</evidence>
<evidence type="ECO:0000256" key="3">
    <source>
        <dbReference type="ARBA" id="ARBA00022723"/>
    </source>
</evidence>
<dbReference type="GO" id="GO:0007155">
    <property type="term" value="P:cell adhesion"/>
    <property type="evidence" value="ECO:0007669"/>
    <property type="project" value="InterPro"/>
</dbReference>
<reference evidence="11" key="1">
    <citation type="journal article" date="2023" name="IScience">
        <title>Live-bearing cockroach genome reveals convergent evolutionary mechanisms linked to viviparity in insects and beyond.</title>
        <authorList>
            <person name="Fouks B."/>
            <person name="Harrison M.C."/>
            <person name="Mikhailova A.A."/>
            <person name="Marchal E."/>
            <person name="English S."/>
            <person name="Carruthers M."/>
            <person name="Jennings E.C."/>
            <person name="Chiamaka E.L."/>
            <person name="Frigard R.A."/>
            <person name="Pippel M."/>
            <person name="Attardo G.M."/>
            <person name="Benoit J.B."/>
            <person name="Bornberg-Bauer E."/>
            <person name="Tobe S.S."/>
        </authorList>
    </citation>
    <scope>NUCLEOTIDE SEQUENCE</scope>
    <source>
        <strain evidence="11">Stay&amp;Tobe</strain>
    </source>
</reference>
<keyword evidence="3 9" id="KW-0479">Metal-binding</keyword>
<evidence type="ECO:0000256" key="5">
    <source>
        <dbReference type="ARBA" id="ARBA00022833"/>
    </source>
</evidence>
<feature type="binding site" evidence="9">
    <location>
        <position position="195"/>
    </location>
    <ligand>
        <name>Zn(2+)</name>
        <dbReference type="ChEBI" id="CHEBI:29105"/>
        <note>catalytic</note>
    </ligand>
</feature>
<dbReference type="PANTHER" id="PTHR10942">
    <property type="entry name" value="LEISHMANOLYSIN-LIKE PEPTIDASE"/>
    <property type="match status" value="1"/>
</dbReference>
<proteinExistence type="inferred from homology"/>
<evidence type="ECO:0000256" key="4">
    <source>
        <dbReference type="ARBA" id="ARBA00022801"/>
    </source>
</evidence>
<dbReference type="Pfam" id="PF01457">
    <property type="entry name" value="Peptidase_M8"/>
    <property type="match status" value="2"/>
</dbReference>
<keyword evidence="10" id="KW-0732">Signal</keyword>
<feature type="non-terminal residue" evidence="11">
    <location>
        <position position="495"/>
    </location>
</feature>
<keyword evidence="12" id="KW-1185">Reference proteome</keyword>
<evidence type="ECO:0000256" key="6">
    <source>
        <dbReference type="ARBA" id="ARBA00023049"/>
    </source>
</evidence>
<sequence>GTLYFFVKQVVQLLPILLHSTCAVVRYRLPKEKFELINNTVLPDAVHFWEMALMVRKTRSVIRLNRKCENNQVFYRENETQPYCKNACDKQTMCGEVQVPDDHLDVCRVCNATGQDCGVLTTWPRGSGIDNADFVFYVSAMETERCHKGMTVAYAAHCQQEAALDRPIAGHANLCPQSISTKPQELEILLSTVKHEILHALGFSVSLYAFYRDENGEPLTPRGSTGKPQLNEKLLTRQWSDQVIRSVLRTDWLVHGGRQTREVQMMVTPRVVQEVRQHFGCWNLEGAELEDQGEEGTALTHWEKRVFENEAMTGTHTQNPVYSRITLALMEDTGWYRLGTQLCCDFAMKSCKEWMDNKTASGKSIHPFCNKDRTSVALCNLVEHQEKLPLMYQNFDTIPHVTPGRESYYGGSVSLADYCPYIQEFTWRSKNVIVRGSHCQYIENNPKREREYSPSSFSLIRISLHGDSVATDKNYVNKSDWAKYDRGEAINYSND</sequence>
<feature type="binding site" evidence="9">
    <location>
        <position position="199"/>
    </location>
    <ligand>
        <name>Zn(2+)</name>
        <dbReference type="ChEBI" id="CHEBI:29105"/>
        <note>catalytic</note>
    </ligand>
</feature>
<dbReference type="GO" id="GO:0006508">
    <property type="term" value="P:proteolysis"/>
    <property type="evidence" value="ECO:0007669"/>
    <property type="project" value="UniProtKB-KW"/>
</dbReference>
<gene>
    <name evidence="11" type="ORF">L9F63_027411</name>
</gene>
<evidence type="ECO:0000256" key="8">
    <source>
        <dbReference type="PIRSR" id="PIRSR601577-1"/>
    </source>
</evidence>
<protein>
    <recommendedName>
        <fullName evidence="7 10">Leishmanolysin-like peptidase</fullName>
        <ecNumber evidence="10">3.4.24.-</ecNumber>
    </recommendedName>
</protein>
<dbReference type="InterPro" id="IPR001577">
    <property type="entry name" value="Peptidase_M8"/>
</dbReference>
<dbReference type="GO" id="GO:0004222">
    <property type="term" value="F:metalloendopeptidase activity"/>
    <property type="evidence" value="ECO:0007669"/>
    <property type="project" value="UniProtKB-UniRule"/>
</dbReference>
<dbReference type="Gene3D" id="2.10.55.10">
    <property type="entry name" value="Leishmanolysin domain 3"/>
    <property type="match status" value="1"/>
</dbReference>
<evidence type="ECO:0000256" key="9">
    <source>
        <dbReference type="PIRSR" id="PIRSR601577-2"/>
    </source>
</evidence>
<feature type="signal peptide" evidence="10">
    <location>
        <begin position="1"/>
        <end position="23"/>
    </location>
</feature>
<dbReference type="GO" id="GO:0005737">
    <property type="term" value="C:cytoplasm"/>
    <property type="evidence" value="ECO:0007669"/>
    <property type="project" value="TreeGrafter"/>
</dbReference>
<dbReference type="GO" id="GO:0016020">
    <property type="term" value="C:membrane"/>
    <property type="evidence" value="ECO:0007669"/>
    <property type="project" value="InterPro"/>
</dbReference>
<dbReference type="Gene3D" id="3.10.170.20">
    <property type="match status" value="1"/>
</dbReference>
<keyword evidence="6 9" id="KW-0482">Metalloprotease</keyword>
<accession>A0AAD8A8S3</accession>
<comment type="cofactor">
    <cofactor evidence="9 10">
        <name>Zn(2+)</name>
        <dbReference type="ChEBI" id="CHEBI:29105"/>
    </cofactor>
    <text evidence="9 10">Binds 1 zinc ion per subunit.</text>
</comment>